<dbReference type="Pfam" id="PF23232">
    <property type="entry name" value="AAA_lid_13"/>
    <property type="match status" value="1"/>
</dbReference>
<dbReference type="OrthoDB" id="4590793at2759"/>
<dbReference type="PANTHER" id="PTHR46411:SF4">
    <property type="entry name" value="AAA+ ATPASE DOMAIN-CONTAINING PROTEIN"/>
    <property type="match status" value="1"/>
</dbReference>
<name>Q2H645_CHAGB</name>
<accession>Q2H645</accession>
<keyword evidence="3" id="KW-1185">Reference proteome</keyword>
<evidence type="ECO:0000313" key="2">
    <source>
        <dbReference type="EMBL" id="EAQ89251.1"/>
    </source>
</evidence>
<dbReference type="HOGENOM" id="CLU_444800_0_0_1"/>
<dbReference type="PANTHER" id="PTHR46411">
    <property type="entry name" value="FAMILY ATPASE, PUTATIVE-RELATED"/>
    <property type="match status" value="1"/>
</dbReference>
<dbReference type="STRING" id="306901.Q2H645"/>
<proteinExistence type="predicted"/>
<sequence>MSMSDAGSGSVRSSRARPLPCLAGPSGLEPLHSKVANSAARNPFSYGFVISVHESEYAFLHFLFGLFHLAANDISNQLGVCAEAQTLPGKHHHIETTSTELAHGSPEPSITSKLATLTEPELVRYKIEYAGRESGSVFVDGRRAPLDTSKEHPVFEYVDVRLPSKDTVDTRTKQEDISKTDNGKGHAYINILSPSVAEALRCVVDYFPDLDFSENIIKIPEPYSVFVFFEKELTEYRERVAKLAQVESSTCPNRWAAKHIAIVQDFTTSHGRTSTTTFTITASTSPMLSRPYNSNLSRAPQTPTNSACGISMPTLPGLVPWKLRWRYSRFAGEKRTPELRAFPCEYLRFADDIDEEEVAAVKQYFVNRGKKWYNLRRGVRCSHFDGFTIIFPRRDFTIAQGAERRVLSPGLKQPSGPLRICTCADCGDNLPARSGAQVLGLYQDIGVKPETIEANLLMWFKAAENWGAIMLIDEADIYMEQRQIHYPEFEDEDRDRLWDTFFHKLEEDREATMRITQTAKDYVQSQELRALRWNGREIRNAFQVAVALAEAKNQKDKEGRVVIQSDHIKASVHMSREFGGYLAKVHKGDLSKRASLLGNRYDAFGKEASGTTKY</sequence>
<feature type="domain" description="AAA+ ATPase lid" evidence="1">
    <location>
        <begin position="489"/>
        <end position="588"/>
    </location>
</feature>
<dbReference type="InterPro" id="IPR056599">
    <property type="entry name" value="AAA_lid_fung"/>
</dbReference>
<evidence type="ECO:0000313" key="3">
    <source>
        <dbReference type="Proteomes" id="UP000001056"/>
    </source>
</evidence>
<dbReference type="eggNOG" id="KOG0742">
    <property type="taxonomic scope" value="Eukaryota"/>
</dbReference>
<dbReference type="VEuPathDB" id="FungiDB:CHGG_05870"/>
<dbReference type="EMBL" id="CH408031">
    <property type="protein sequence ID" value="EAQ89251.1"/>
    <property type="molecule type" value="Genomic_DNA"/>
</dbReference>
<dbReference type="InParanoid" id="Q2H645"/>
<organism evidence="2 3">
    <name type="scientific">Chaetomium globosum (strain ATCC 6205 / CBS 148.51 / DSM 1962 / NBRC 6347 / NRRL 1970)</name>
    <name type="common">Soil fungus</name>
    <dbReference type="NCBI Taxonomy" id="306901"/>
    <lineage>
        <taxon>Eukaryota</taxon>
        <taxon>Fungi</taxon>
        <taxon>Dikarya</taxon>
        <taxon>Ascomycota</taxon>
        <taxon>Pezizomycotina</taxon>
        <taxon>Sordariomycetes</taxon>
        <taxon>Sordariomycetidae</taxon>
        <taxon>Sordariales</taxon>
        <taxon>Chaetomiaceae</taxon>
        <taxon>Chaetomium</taxon>
    </lineage>
</organism>
<gene>
    <name evidence="2" type="ORF">CHGG_05870</name>
</gene>
<dbReference type="GeneID" id="4391025"/>
<evidence type="ECO:0000259" key="1">
    <source>
        <dbReference type="Pfam" id="PF23232"/>
    </source>
</evidence>
<protein>
    <recommendedName>
        <fullName evidence="1">AAA+ ATPase lid domain-containing protein</fullName>
    </recommendedName>
</protein>
<dbReference type="Proteomes" id="UP000001056">
    <property type="component" value="Unassembled WGS sequence"/>
</dbReference>
<reference evidence="3" key="1">
    <citation type="journal article" date="2015" name="Genome Announc.">
        <title>Draft genome sequence of the cellulolytic fungus Chaetomium globosum.</title>
        <authorList>
            <person name="Cuomo C.A."/>
            <person name="Untereiner W.A."/>
            <person name="Ma L.-J."/>
            <person name="Grabherr M."/>
            <person name="Birren B.W."/>
        </authorList>
    </citation>
    <scope>NUCLEOTIDE SEQUENCE [LARGE SCALE GENOMIC DNA]</scope>
    <source>
        <strain evidence="3">ATCC 6205 / CBS 148.51 / DSM 1962 / NBRC 6347 / NRRL 1970</strain>
    </source>
</reference>
<dbReference type="AlphaFoldDB" id="Q2H645"/>
<dbReference type="RefSeq" id="XP_001221965.1">
    <property type="nucleotide sequence ID" value="XM_001221964.1"/>
</dbReference>